<keyword evidence="1" id="KW-1133">Transmembrane helix</keyword>
<reference evidence="3" key="1">
    <citation type="submission" date="2009-09" db="EMBL/GenBank/DDBJ databases">
        <title>The complete genome of Nakamurella multipartita DSM 44233.</title>
        <authorList>
            <consortium name="US DOE Joint Genome Institute (JGI-PGF)"/>
            <person name="Lucas S."/>
            <person name="Copeland A."/>
            <person name="Lapidus A."/>
            <person name="Glavina del Rio T."/>
            <person name="Dalin E."/>
            <person name="Tice H."/>
            <person name="Bruce D."/>
            <person name="Goodwin L."/>
            <person name="Pitluck S."/>
            <person name="Kyrpides N."/>
            <person name="Mavromatis K."/>
            <person name="Ivanova N."/>
            <person name="Ovchinnikova G."/>
            <person name="Sims D."/>
            <person name="Meincke L."/>
            <person name="Brettin T."/>
            <person name="Detter J.C."/>
            <person name="Han C."/>
            <person name="Larimer F."/>
            <person name="Land M."/>
            <person name="Hauser L."/>
            <person name="Markowitz V."/>
            <person name="Cheng J.-F."/>
            <person name="Hugenholtz P."/>
            <person name="Woyke T."/>
            <person name="Wu D."/>
            <person name="Klenk H.-P."/>
            <person name="Eisen J.A."/>
        </authorList>
    </citation>
    <scope>NUCLEOTIDE SEQUENCE [LARGE SCALE GENOMIC DNA]</scope>
    <source>
        <strain evidence="3">ATCC 700099 / DSM 44233 / CIP 104796 / JCM 9543 / NBRC 105858 / Y-104</strain>
    </source>
</reference>
<keyword evidence="1" id="KW-0812">Transmembrane</keyword>
<dbReference type="STRING" id="479431.Namu_0853"/>
<accession>C8XA99</accession>
<evidence type="ECO:0000256" key="1">
    <source>
        <dbReference type="SAM" id="Phobius"/>
    </source>
</evidence>
<dbReference type="EMBL" id="CP001737">
    <property type="protein sequence ID" value="ACV77264.1"/>
    <property type="molecule type" value="Genomic_DNA"/>
</dbReference>
<feature type="transmembrane region" description="Helical" evidence="1">
    <location>
        <begin position="16"/>
        <end position="35"/>
    </location>
</feature>
<name>C8XA99_NAKMY</name>
<keyword evidence="1" id="KW-0472">Membrane</keyword>
<organism evidence="2 3">
    <name type="scientific">Nakamurella multipartita (strain ATCC 700099 / DSM 44233 / CIP 104796 / JCM 9543 / NBRC 105858 / Y-104)</name>
    <name type="common">Microsphaera multipartita</name>
    <dbReference type="NCBI Taxonomy" id="479431"/>
    <lineage>
        <taxon>Bacteria</taxon>
        <taxon>Bacillati</taxon>
        <taxon>Actinomycetota</taxon>
        <taxon>Actinomycetes</taxon>
        <taxon>Nakamurellales</taxon>
        <taxon>Nakamurellaceae</taxon>
        <taxon>Nakamurella</taxon>
    </lineage>
</organism>
<dbReference type="InterPro" id="IPR021517">
    <property type="entry name" value="DUF3180"/>
</dbReference>
<protein>
    <recommendedName>
        <fullName evidence="4">Secreted protein</fullName>
    </recommendedName>
</protein>
<reference evidence="2 3" key="2">
    <citation type="journal article" date="2010" name="Stand. Genomic Sci.">
        <title>Complete genome sequence of Nakamurella multipartita type strain (Y-104).</title>
        <authorList>
            <person name="Tice H."/>
            <person name="Mayilraj S."/>
            <person name="Sims D."/>
            <person name="Lapidus A."/>
            <person name="Nolan M."/>
            <person name="Lucas S."/>
            <person name="Glavina Del Rio T."/>
            <person name="Copeland A."/>
            <person name="Cheng J.F."/>
            <person name="Meincke L."/>
            <person name="Bruce D."/>
            <person name="Goodwin L."/>
            <person name="Pitluck S."/>
            <person name="Ivanova N."/>
            <person name="Mavromatis K."/>
            <person name="Ovchinnikova G."/>
            <person name="Pati A."/>
            <person name="Chen A."/>
            <person name="Palaniappan K."/>
            <person name="Land M."/>
            <person name="Hauser L."/>
            <person name="Chang Y.J."/>
            <person name="Jeffries C.D."/>
            <person name="Detter J.C."/>
            <person name="Brettin T."/>
            <person name="Rohde M."/>
            <person name="Goker M."/>
            <person name="Bristow J."/>
            <person name="Eisen J.A."/>
            <person name="Markowitz V."/>
            <person name="Hugenholtz P."/>
            <person name="Kyrpides N.C."/>
            <person name="Klenk H.P."/>
            <person name="Chen F."/>
        </authorList>
    </citation>
    <scope>NUCLEOTIDE SEQUENCE [LARGE SCALE GENOMIC DNA]</scope>
    <source>
        <strain evidence="3">ATCC 700099 / DSM 44233 / CIP 104796 / JCM 9543 / NBRC 105858 / Y-104</strain>
    </source>
</reference>
<dbReference type="Proteomes" id="UP000002218">
    <property type="component" value="Chromosome"/>
</dbReference>
<dbReference type="InParanoid" id="C8XA99"/>
<dbReference type="RefSeq" id="WP_015746180.1">
    <property type="nucleotide sequence ID" value="NC_013235.1"/>
</dbReference>
<dbReference type="Pfam" id="PF11377">
    <property type="entry name" value="DUF3180"/>
    <property type="match status" value="1"/>
</dbReference>
<evidence type="ECO:0000313" key="3">
    <source>
        <dbReference type="Proteomes" id="UP000002218"/>
    </source>
</evidence>
<feature type="transmembrane region" description="Helical" evidence="1">
    <location>
        <begin position="98"/>
        <end position="116"/>
    </location>
</feature>
<keyword evidence="3" id="KW-1185">Reference proteome</keyword>
<feature type="transmembrane region" description="Helical" evidence="1">
    <location>
        <begin position="41"/>
        <end position="63"/>
    </location>
</feature>
<sequence>MSTADGRMGLTRWRDLAVVGLVAAVAGYLLVRVSYSQIPPLPRLAGVLAALLGIGEGVAGLGLRRRIRPREQPTGPSPRRPVEPLTAARAVLVAKASALAGAALAGLWLGLLGYVVPLWSQFAAAAADSITGFIGLAGAVVMVAGALFLERSCLVPDQR</sequence>
<dbReference type="HOGENOM" id="CLU_123281_2_1_11"/>
<evidence type="ECO:0000313" key="2">
    <source>
        <dbReference type="EMBL" id="ACV77264.1"/>
    </source>
</evidence>
<dbReference type="AlphaFoldDB" id="C8XA99"/>
<dbReference type="KEGG" id="nml:Namu_0853"/>
<feature type="transmembrane region" description="Helical" evidence="1">
    <location>
        <begin position="122"/>
        <end position="149"/>
    </location>
</feature>
<dbReference type="eggNOG" id="ENOG5033CMQ">
    <property type="taxonomic scope" value="Bacteria"/>
</dbReference>
<gene>
    <name evidence="2" type="ordered locus">Namu_0853</name>
</gene>
<proteinExistence type="predicted"/>
<evidence type="ECO:0008006" key="4">
    <source>
        <dbReference type="Google" id="ProtNLM"/>
    </source>
</evidence>